<dbReference type="KEGG" id="osg:BST96_04110"/>
<dbReference type="EMBL" id="CP019343">
    <property type="protein sequence ID" value="ARN73363.1"/>
    <property type="molecule type" value="Genomic_DNA"/>
</dbReference>
<name>A0A1X9NHA6_9GAMM</name>
<dbReference type="Pfam" id="PF05973">
    <property type="entry name" value="Gp49"/>
    <property type="match status" value="1"/>
</dbReference>
<dbReference type="InterPro" id="IPR009241">
    <property type="entry name" value="HigB-like"/>
</dbReference>
<sequence length="114" mass="12896">MKIISVSFFATSNGNEPVRHWLKTLSKQDKLIVGTEIKTVETGWPLGMPVVRKISKGLWEVRIQLSGNKIARVLFTVITAKMILLHAFIKKSQATPKRDISLADSRRKLVIKEN</sequence>
<accession>A0A1X9NHA6</accession>
<proteinExistence type="predicted"/>
<evidence type="ECO:0000313" key="2">
    <source>
        <dbReference type="Proteomes" id="UP000193450"/>
    </source>
</evidence>
<dbReference type="AlphaFoldDB" id="A0A1X9NHA6"/>
<dbReference type="STRING" id="716816.BST96_04110"/>
<dbReference type="Proteomes" id="UP000193450">
    <property type="component" value="Chromosome"/>
</dbReference>
<evidence type="ECO:0008006" key="3">
    <source>
        <dbReference type="Google" id="ProtNLM"/>
    </source>
</evidence>
<organism evidence="1 2">
    <name type="scientific">Oceanicoccus sagamiensis</name>
    <dbReference type="NCBI Taxonomy" id="716816"/>
    <lineage>
        <taxon>Bacteria</taxon>
        <taxon>Pseudomonadati</taxon>
        <taxon>Pseudomonadota</taxon>
        <taxon>Gammaproteobacteria</taxon>
        <taxon>Cellvibrionales</taxon>
        <taxon>Spongiibacteraceae</taxon>
        <taxon>Oceanicoccus</taxon>
    </lineage>
</organism>
<reference evidence="1 2" key="1">
    <citation type="submission" date="2016-11" db="EMBL/GenBank/DDBJ databases">
        <title>Trade-off between light-utilization and light-protection in marine flavobacteria.</title>
        <authorList>
            <person name="Kumagai Y."/>
        </authorList>
    </citation>
    <scope>NUCLEOTIDE SEQUENCE [LARGE SCALE GENOMIC DNA]</scope>
    <source>
        <strain evidence="1 2">NBRC 107125</strain>
    </source>
</reference>
<evidence type="ECO:0000313" key="1">
    <source>
        <dbReference type="EMBL" id="ARN73363.1"/>
    </source>
</evidence>
<gene>
    <name evidence="1" type="ORF">BST96_04110</name>
</gene>
<keyword evidence="2" id="KW-1185">Reference proteome</keyword>
<protein>
    <recommendedName>
        <fullName evidence="3">Addiction module toxin RelE</fullName>
    </recommendedName>
</protein>